<comment type="caution">
    <text evidence="2">The sequence shown here is derived from an EMBL/GenBank/DDBJ whole genome shotgun (WGS) entry which is preliminary data.</text>
</comment>
<dbReference type="Proteomes" id="UP000601435">
    <property type="component" value="Unassembled WGS sequence"/>
</dbReference>
<keyword evidence="1" id="KW-0812">Transmembrane</keyword>
<dbReference type="EMBL" id="CAJNJA010049696">
    <property type="protein sequence ID" value="CAE7838171.1"/>
    <property type="molecule type" value="Genomic_DNA"/>
</dbReference>
<keyword evidence="3" id="KW-1185">Reference proteome</keyword>
<sequence>ASLRALGELWRRSPVDLPEEAARRGLYDLAAPVKGFDVFLSHTWMSPGRYKVLSLLFQAGWKQAFFVQSLFVVAGIILSLVRWLPLPFTIPPEFAEYSHLICPFFPWCLVLGFVGSFIGLVLTPYLPALCGQHPVCFLDVVSIHQADQELMERGIYGLGGFLRVSKELRVLWSAPYLSRLWCVFELAAYRMANPSGRIVVSPIFVEVGALVTILFTYFVAALFSLVFVLNWQEVGQVMTYVVALVPLLLFLHLMRRNLMSKHRLLSELRLFDLEKAYCRTDFDREFIHRAIIEWYGSKEAFTQYVRGPLREELMRCNRSAFPLPYLLMVSAVPFIASLDSLVSVSLGGMK</sequence>
<feature type="transmembrane region" description="Helical" evidence="1">
    <location>
        <begin position="323"/>
        <end position="346"/>
    </location>
</feature>
<dbReference type="AlphaFoldDB" id="A0A812ZQM1"/>
<accession>A0A812ZQM1</accession>
<feature type="non-terminal residue" evidence="2">
    <location>
        <position position="350"/>
    </location>
</feature>
<evidence type="ECO:0000313" key="3">
    <source>
        <dbReference type="Proteomes" id="UP000601435"/>
    </source>
</evidence>
<name>A0A812ZQM1_9DINO</name>
<feature type="transmembrane region" description="Helical" evidence="1">
    <location>
        <begin position="104"/>
        <end position="123"/>
    </location>
</feature>
<reference evidence="2" key="1">
    <citation type="submission" date="2021-02" db="EMBL/GenBank/DDBJ databases">
        <authorList>
            <person name="Dougan E. K."/>
            <person name="Rhodes N."/>
            <person name="Thang M."/>
            <person name="Chan C."/>
        </authorList>
    </citation>
    <scope>NUCLEOTIDE SEQUENCE</scope>
</reference>
<keyword evidence="1" id="KW-0472">Membrane</keyword>
<gene>
    <name evidence="2" type="ORF">SNEC2469_LOCUS25297</name>
</gene>
<feature type="transmembrane region" description="Helical" evidence="1">
    <location>
        <begin position="198"/>
        <end position="231"/>
    </location>
</feature>
<feature type="transmembrane region" description="Helical" evidence="1">
    <location>
        <begin position="237"/>
        <end position="254"/>
    </location>
</feature>
<evidence type="ECO:0000256" key="1">
    <source>
        <dbReference type="SAM" id="Phobius"/>
    </source>
</evidence>
<dbReference type="OrthoDB" id="422589at2759"/>
<protein>
    <submittedName>
        <fullName evidence="2">Uncharacterized protein</fullName>
    </submittedName>
</protein>
<organism evidence="2 3">
    <name type="scientific">Symbiodinium necroappetens</name>
    <dbReference type="NCBI Taxonomy" id="1628268"/>
    <lineage>
        <taxon>Eukaryota</taxon>
        <taxon>Sar</taxon>
        <taxon>Alveolata</taxon>
        <taxon>Dinophyceae</taxon>
        <taxon>Suessiales</taxon>
        <taxon>Symbiodiniaceae</taxon>
        <taxon>Symbiodinium</taxon>
    </lineage>
</organism>
<evidence type="ECO:0000313" key="2">
    <source>
        <dbReference type="EMBL" id="CAE7838171.1"/>
    </source>
</evidence>
<proteinExistence type="predicted"/>
<feature type="transmembrane region" description="Helical" evidence="1">
    <location>
        <begin position="64"/>
        <end position="84"/>
    </location>
</feature>
<keyword evidence="1" id="KW-1133">Transmembrane helix</keyword>